<accession>A0ABT7UAY4</accession>
<evidence type="ECO:0000313" key="4">
    <source>
        <dbReference type="Proteomes" id="UP001529340"/>
    </source>
</evidence>
<dbReference type="Proteomes" id="UP001529340">
    <property type="component" value="Unassembled WGS sequence"/>
</dbReference>
<keyword evidence="2" id="KW-0812">Transmembrane</keyword>
<proteinExistence type="predicted"/>
<evidence type="ECO:0000313" key="3">
    <source>
        <dbReference type="EMBL" id="MDM8156118.1"/>
    </source>
</evidence>
<protein>
    <submittedName>
        <fullName evidence="3">Uncharacterized protein</fullName>
    </submittedName>
</protein>
<reference evidence="3 4" key="2">
    <citation type="submission" date="2023-06" db="EMBL/GenBank/DDBJ databases">
        <title>Identification and characterization of horizontal gene transfer across gut microbiota members of farm animals based on homology search.</title>
        <authorList>
            <person name="Schwarzerova J."/>
            <person name="Nykrynova M."/>
            <person name="Jureckova K."/>
            <person name="Cejkova D."/>
            <person name="Rychlik I."/>
        </authorList>
    </citation>
    <scope>NUCLEOTIDE SEQUENCE [LARGE SCALE GENOMIC DNA]</scope>
    <source>
        <strain evidence="3 4">ET39</strain>
    </source>
</reference>
<sequence>MEFNKNRKKIRDKSFFFVWMACLIFSLFFIAYFFFLRTSEVDVTKHIILQYSGENGSASLRVRSEEISVNQRLQDFYDSLRFTATPSEDLSNGDTVTITVEYDHELAQQYHLEPINVVRTITVEGLPDRYENAAAIPQELLSSLSAHADAYLEKHLSAILENDFTDFYQAQEVTLDSSKIIYQAFMKSKSTDNSDRLITVYRLDAHGWVNRSDDEKNLEELSSTIYYMVVFPSINDSGMIADANAYGEKLLVSIDADASEEEREDALSSYLQRKGRNGYVVEQVNETTQDPTTEDPA</sequence>
<reference evidence="4" key="1">
    <citation type="submission" date="2023-06" db="EMBL/GenBank/DDBJ databases">
        <title>Identification and characterization of horizontal gene transfer across gut microbiota members of farm animals based on homology search.</title>
        <authorList>
            <person name="Zeman M."/>
            <person name="Kubasova T."/>
            <person name="Jahodarova E."/>
            <person name="Nykrynova M."/>
            <person name="Rychlik I."/>
        </authorList>
    </citation>
    <scope>NUCLEOTIDE SEQUENCE [LARGE SCALE GENOMIC DNA]</scope>
    <source>
        <strain evidence="4">ET39</strain>
    </source>
</reference>
<comment type="caution">
    <text evidence="3">The sequence shown here is derived from an EMBL/GenBank/DDBJ whole genome shotgun (WGS) entry which is preliminary data.</text>
</comment>
<gene>
    <name evidence="3" type="ORF">QUV96_00525</name>
</gene>
<evidence type="ECO:0000256" key="1">
    <source>
        <dbReference type="SAM" id="MobiDB-lite"/>
    </source>
</evidence>
<feature type="transmembrane region" description="Helical" evidence="2">
    <location>
        <begin position="15"/>
        <end position="35"/>
    </location>
</feature>
<dbReference type="RefSeq" id="WP_289606591.1">
    <property type="nucleotide sequence ID" value="NZ_JAUDCG010000002.1"/>
</dbReference>
<evidence type="ECO:0000256" key="2">
    <source>
        <dbReference type="SAM" id="Phobius"/>
    </source>
</evidence>
<feature type="region of interest" description="Disordered" evidence="1">
    <location>
        <begin position="278"/>
        <end position="297"/>
    </location>
</feature>
<dbReference type="EMBL" id="JAUDCG010000002">
    <property type="protein sequence ID" value="MDM8156118.1"/>
    <property type="molecule type" value="Genomic_DNA"/>
</dbReference>
<keyword evidence="2" id="KW-0472">Membrane</keyword>
<keyword evidence="2" id="KW-1133">Transmembrane helix</keyword>
<name>A0ABT7UAY4_9FIRM</name>
<keyword evidence="4" id="KW-1185">Reference proteome</keyword>
<reference evidence="3 4" key="3">
    <citation type="submission" date="2023-06" db="EMBL/GenBank/DDBJ databases">
        <authorList>
            <person name="Zeman M."/>
            <person name="Kubasova T."/>
            <person name="Jahodarova E."/>
            <person name="Nykrynova M."/>
            <person name="Rychlik I."/>
        </authorList>
    </citation>
    <scope>NUCLEOTIDE SEQUENCE [LARGE SCALE GENOMIC DNA]</scope>
    <source>
        <strain evidence="3 4">ET39</strain>
    </source>
</reference>
<organism evidence="3 4">
    <name type="scientific">Amedibacillus dolichus</name>
    <dbReference type="NCBI Taxonomy" id="31971"/>
    <lineage>
        <taxon>Bacteria</taxon>
        <taxon>Bacillati</taxon>
        <taxon>Bacillota</taxon>
        <taxon>Erysipelotrichia</taxon>
        <taxon>Erysipelotrichales</taxon>
        <taxon>Erysipelotrichaceae</taxon>
        <taxon>Amedibacillus</taxon>
    </lineage>
</organism>